<reference evidence="2" key="1">
    <citation type="submission" date="2020-02" db="EMBL/GenBank/DDBJ databases">
        <title>Flavobacterium sp. genome.</title>
        <authorList>
            <person name="Jung H.S."/>
            <person name="Baek J.H."/>
            <person name="Jeon C.O."/>
        </authorList>
    </citation>
    <scope>NUCLEOTIDE SEQUENCE</scope>
    <source>
        <strain evidence="2">SE-s28</strain>
    </source>
</reference>
<sequence length="1180" mass="134709">MNNFYLIILFILFGGYTSATAQKSNDYTDIIPMTPESYSFKKRFNNEISSFSGQTNVDIPIYTIEMDDIQIPISISYNSGGIRVEEEATIVGLGWHLNIGGEISRKNNGAPDERSFVTTDYNSNAGLGTLKNPIVYINYDDYITKYFDRQHLCRDAIYHSDPYLTYQGTVDTRPDEFFFSALGESCSFMYNQQFGNYLGFPITDTKLSHTLQYMAGYGNVFYQLKAKLSTGTEVTFGEDARSSVRRNGGNYFDNNWKIKKIKSIKNNLITYDYTYCEYASGYRTTYAGYIGDVPYGAPAPVNPGSAIGYMNREALISQINFPNGNIKFVYDTREDLMTGAKRLKEIKVYQRIAGVDQLVKTFRLNQTYFVSTQTASNSNYPGLDETRKKRLRLDGIDVVDSDNVVGDKHSFEYFVFDKIPSKDSGARDAWGYFNGDFYQSLEPKMYNSSCTQNCYPKIDETYTKTFSLKKITYPEGGYATYDYELHKIDGDENSYAFTLLKDITDEMYEYEWKSLSISGYALNNYNPTPVADQYYPYRIHYLTGEQFEIDSTVLPSNQDNLTINSTLYTMIPGYQTYVGNNYAKCTLEKWNGTSWATTVSQTISKDFNPSGNFSTSYVPSPGSYRFKIELNQSYLTSTGTVNPSWNINVPHSTGISLKLKRMTNKIIRIGGLRVKEINSYSPEHASKTSYSYNFTNGKPSGKVTFVPSFWEYVNQKYEESPMDSNPNLVIKYFQRISSESTLPMSKTKGTNVGYKRVVKTDIDITDPTKTISTEYLYSFANQMFSSYYYNMNLMEFEPNVWQSGKLMQKSDYANGVEVKRETYDYYGLDLEQDKGYVDDFATDYLNLTEFENQVIPIQKHIPSELPNGGLFNPINLFQPDVNGIMTAQSTWPPSVRVPYFKRYSGFDKIKSKLTTNYFPTGAVTQLNYYFYDAVPAYTGISREEYTSSSNDAVMTKYYYPQNMMGEPLMTDLVNANRVGEPVKIESYKNSFKISEERTVFAQDATTSNYLLPKYIYKAKFPNNFPVINTVPLGNLGQLERKMTFDQYDNQGNLIQYTSEFGIPTAILWGYNKSLPMAKFENATFSLIESVASSKQTTSNASYSESNEQLLRDALNAMRSASNLQNSMITVYTYKPLVGMSSVTDEKGNITFYKYDSQGRLKHILDNGGKILKEFTYHLKQ</sequence>
<keyword evidence="3" id="KW-1185">Reference proteome</keyword>
<keyword evidence="1" id="KW-0732">Signal</keyword>
<dbReference type="NCBIfam" id="TIGR01643">
    <property type="entry name" value="YD_repeat_2x"/>
    <property type="match status" value="1"/>
</dbReference>
<organism evidence="2 3">
    <name type="scientific">Flavobacterium silvaticum</name>
    <dbReference type="NCBI Taxonomy" id="1852020"/>
    <lineage>
        <taxon>Bacteria</taxon>
        <taxon>Pseudomonadati</taxon>
        <taxon>Bacteroidota</taxon>
        <taxon>Flavobacteriia</taxon>
        <taxon>Flavobacteriales</taxon>
        <taxon>Flavobacteriaceae</taxon>
        <taxon>Flavobacterium</taxon>
    </lineage>
</organism>
<gene>
    <name evidence="2" type="ORF">G6047_10670</name>
</gene>
<evidence type="ECO:0000256" key="1">
    <source>
        <dbReference type="SAM" id="SignalP"/>
    </source>
</evidence>
<dbReference type="Proteomes" id="UP000712080">
    <property type="component" value="Unassembled WGS sequence"/>
</dbReference>
<evidence type="ECO:0000313" key="3">
    <source>
        <dbReference type="Proteomes" id="UP000712080"/>
    </source>
</evidence>
<proteinExistence type="predicted"/>
<evidence type="ECO:0000313" key="2">
    <source>
        <dbReference type="EMBL" id="NMH28495.1"/>
    </source>
</evidence>
<protein>
    <recommendedName>
        <fullName evidence="4">YD repeat-containing protein</fullName>
    </recommendedName>
</protein>
<name>A0A972FNH6_9FLAO</name>
<accession>A0A972FNH6</accession>
<feature type="signal peptide" evidence="1">
    <location>
        <begin position="1"/>
        <end position="21"/>
    </location>
</feature>
<evidence type="ECO:0008006" key="4">
    <source>
        <dbReference type="Google" id="ProtNLM"/>
    </source>
</evidence>
<feature type="chain" id="PRO_5037524211" description="YD repeat-containing protein" evidence="1">
    <location>
        <begin position="22"/>
        <end position="1180"/>
    </location>
</feature>
<dbReference type="AlphaFoldDB" id="A0A972FNH6"/>
<dbReference type="RefSeq" id="WP_169527607.1">
    <property type="nucleotide sequence ID" value="NZ_JAAMPU010000106.1"/>
</dbReference>
<dbReference type="InterPro" id="IPR006530">
    <property type="entry name" value="YD"/>
</dbReference>
<comment type="caution">
    <text evidence="2">The sequence shown here is derived from an EMBL/GenBank/DDBJ whole genome shotgun (WGS) entry which is preliminary data.</text>
</comment>
<dbReference type="EMBL" id="JAAMPU010000106">
    <property type="protein sequence ID" value="NMH28495.1"/>
    <property type="molecule type" value="Genomic_DNA"/>
</dbReference>